<dbReference type="RefSeq" id="WP_379275951.1">
    <property type="nucleotide sequence ID" value="NZ_JBHUGT010000023.1"/>
</dbReference>
<evidence type="ECO:0000313" key="3">
    <source>
        <dbReference type="EMBL" id="MFD2662135.1"/>
    </source>
</evidence>
<feature type="compositionally biased region" description="Basic and acidic residues" evidence="1">
    <location>
        <begin position="52"/>
        <end position="69"/>
    </location>
</feature>
<proteinExistence type="predicted"/>
<keyword evidence="2" id="KW-1133">Transmembrane helix</keyword>
<evidence type="ECO:0000256" key="2">
    <source>
        <dbReference type="SAM" id="Phobius"/>
    </source>
</evidence>
<evidence type="ECO:0000313" key="4">
    <source>
        <dbReference type="Proteomes" id="UP001597493"/>
    </source>
</evidence>
<organism evidence="3 4">
    <name type="scientific">Paenibacillus thailandensis</name>
    <dbReference type="NCBI Taxonomy" id="393250"/>
    <lineage>
        <taxon>Bacteria</taxon>
        <taxon>Bacillati</taxon>
        <taxon>Bacillota</taxon>
        <taxon>Bacilli</taxon>
        <taxon>Bacillales</taxon>
        <taxon>Paenibacillaceae</taxon>
        <taxon>Paenibacillus</taxon>
    </lineage>
</organism>
<sequence length="69" mass="7666">MEANWVTVVVLLFGIMVALYGVYAYLRMFAKHKDGPDAETPPPIHRAAPASEDTHTVTEKQPDRKGRGN</sequence>
<keyword evidence="2" id="KW-0812">Transmembrane</keyword>
<dbReference type="Proteomes" id="UP001597493">
    <property type="component" value="Unassembled WGS sequence"/>
</dbReference>
<dbReference type="EMBL" id="JBHUMY010000023">
    <property type="protein sequence ID" value="MFD2662135.1"/>
    <property type="molecule type" value="Genomic_DNA"/>
</dbReference>
<feature type="region of interest" description="Disordered" evidence="1">
    <location>
        <begin position="35"/>
        <end position="69"/>
    </location>
</feature>
<keyword evidence="2" id="KW-0472">Membrane</keyword>
<gene>
    <name evidence="3" type="ORF">ACFSW5_17910</name>
</gene>
<comment type="caution">
    <text evidence="3">The sequence shown here is derived from an EMBL/GenBank/DDBJ whole genome shotgun (WGS) entry which is preliminary data.</text>
</comment>
<reference evidence="4" key="1">
    <citation type="journal article" date="2019" name="Int. J. Syst. Evol. Microbiol.">
        <title>The Global Catalogue of Microorganisms (GCM) 10K type strain sequencing project: providing services to taxonomists for standard genome sequencing and annotation.</title>
        <authorList>
            <consortium name="The Broad Institute Genomics Platform"/>
            <consortium name="The Broad Institute Genome Sequencing Center for Infectious Disease"/>
            <person name="Wu L."/>
            <person name="Ma J."/>
        </authorList>
    </citation>
    <scope>NUCLEOTIDE SEQUENCE [LARGE SCALE GENOMIC DNA]</scope>
    <source>
        <strain evidence="4">TISTR 1827</strain>
    </source>
</reference>
<feature type="transmembrane region" description="Helical" evidence="2">
    <location>
        <begin position="6"/>
        <end position="26"/>
    </location>
</feature>
<keyword evidence="4" id="KW-1185">Reference proteome</keyword>
<name>A0ABW5R1E7_9BACL</name>
<accession>A0ABW5R1E7</accession>
<protein>
    <submittedName>
        <fullName evidence="3">Uncharacterized protein</fullName>
    </submittedName>
</protein>
<evidence type="ECO:0000256" key="1">
    <source>
        <dbReference type="SAM" id="MobiDB-lite"/>
    </source>
</evidence>